<dbReference type="InterPro" id="IPR012336">
    <property type="entry name" value="Thioredoxin-like_fold"/>
</dbReference>
<accession>A0A8S1N960</accession>
<evidence type="ECO:0000313" key="2">
    <source>
        <dbReference type="EMBL" id="CAD8087749.1"/>
    </source>
</evidence>
<name>A0A8S1N960_PARPR</name>
<protein>
    <recommendedName>
        <fullName evidence="1">Thioredoxin-like fold domain-containing protein</fullName>
    </recommendedName>
</protein>
<evidence type="ECO:0000259" key="1">
    <source>
        <dbReference type="Pfam" id="PF13905"/>
    </source>
</evidence>
<sequence length="599" mass="71036">MDIDGLENLSFSDNYDCFQTNSTFKVEEGIVYLLDIWATWCGPCQIPMNHNQQMLQQNEHWKNKVKIIAISLDEDSQNVIERVKQKQWGLIEHYRGDYKIQILKLKQINQFKLNKILILNKIILIFKKQHNHQKKKRGFQIIKKQNKNHLGTTRNIIILKLLNYWNQDGIKKTHQRSKLSLVYDILKEDKESLQQFLDTYWSNIPENLKEVTFSRIRDPQTISQEIKQLFQDIYLGFGVKLEYNNSKEISFNYSLQLDPPFAVKRRNDFWIQQQNLNEDILSKAKKQLLKYEALYINYPEAHQCFQYIFNELIICLNKQEIFVYKQLKITDIEQSNEIEQIINILQKEHILQLLSKIDKQKVIEINIDQTIQQQQNNILVHNPKLNYFIRDSQQEVFQQILNEIFEIIPQDKWIITKTVSKTISVQYPGKYCIVCNKDISNEYQQYYCPFKNEHVCMICAEFDDKCKVGMERFKYHDTLMFINGPLNDLSVLSDIDEHKIGRNVQLKEGEKGNQNYSQIMTCSGCYEGSIGFRYIAANVKPGKYQMDGYVEYCSKCFEILKMKGSKKAKELIDSDIQFGMNSDTLFTRILFNYGSYQEF</sequence>
<dbReference type="Pfam" id="PF13905">
    <property type="entry name" value="Thioredoxin_8"/>
    <property type="match status" value="1"/>
</dbReference>
<keyword evidence="3" id="KW-1185">Reference proteome</keyword>
<dbReference type="AlphaFoldDB" id="A0A8S1N960"/>
<comment type="caution">
    <text evidence="2">The sequence shown here is derived from an EMBL/GenBank/DDBJ whole genome shotgun (WGS) entry which is preliminary data.</text>
</comment>
<feature type="domain" description="Thioredoxin-like fold" evidence="1">
    <location>
        <begin position="31"/>
        <end position="121"/>
    </location>
</feature>
<reference evidence="2" key="1">
    <citation type="submission" date="2021-01" db="EMBL/GenBank/DDBJ databases">
        <authorList>
            <consortium name="Genoscope - CEA"/>
            <person name="William W."/>
        </authorList>
    </citation>
    <scope>NUCLEOTIDE SEQUENCE</scope>
</reference>
<evidence type="ECO:0000313" key="3">
    <source>
        <dbReference type="Proteomes" id="UP000688137"/>
    </source>
</evidence>
<dbReference type="EMBL" id="CAJJDM010000082">
    <property type="protein sequence ID" value="CAD8087749.1"/>
    <property type="molecule type" value="Genomic_DNA"/>
</dbReference>
<proteinExistence type="predicted"/>
<gene>
    <name evidence="2" type="ORF">PPRIM_AZ9-3.1.T0790105</name>
</gene>
<dbReference type="Proteomes" id="UP000688137">
    <property type="component" value="Unassembled WGS sequence"/>
</dbReference>
<organism evidence="2 3">
    <name type="scientific">Paramecium primaurelia</name>
    <dbReference type="NCBI Taxonomy" id="5886"/>
    <lineage>
        <taxon>Eukaryota</taxon>
        <taxon>Sar</taxon>
        <taxon>Alveolata</taxon>
        <taxon>Ciliophora</taxon>
        <taxon>Intramacronucleata</taxon>
        <taxon>Oligohymenophorea</taxon>
        <taxon>Peniculida</taxon>
        <taxon>Parameciidae</taxon>
        <taxon>Paramecium</taxon>
    </lineage>
</organism>